<dbReference type="SUPFAM" id="SSF55961">
    <property type="entry name" value="Bet v1-like"/>
    <property type="match status" value="1"/>
</dbReference>
<sequence length="102" mass="11620">MKVGPLPPHVRDPRRGQRPTERLLGLDPVNRSYRYEIVENNKGFGRNEAKIREVDGLNGCDCVIEWSFAAEPVEGYDEVRFVVRVGELVAEMAERVGPLERL</sequence>
<dbReference type="AlphaFoldDB" id="A0AAV9EH97"/>
<dbReference type="InterPro" id="IPR053249">
    <property type="entry name" value="LFS"/>
</dbReference>
<proteinExistence type="predicted"/>
<evidence type="ECO:0000313" key="3">
    <source>
        <dbReference type="Proteomes" id="UP001180020"/>
    </source>
</evidence>
<dbReference type="InterPro" id="IPR023393">
    <property type="entry name" value="START-like_dom_sf"/>
</dbReference>
<dbReference type="Proteomes" id="UP001180020">
    <property type="component" value="Unassembled WGS sequence"/>
</dbReference>
<feature type="region of interest" description="Disordered" evidence="1">
    <location>
        <begin position="1"/>
        <end position="23"/>
    </location>
</feature>
<organism evidence="2 3">
    <name type="scientific">Acorus calamus</name>
    <name type="common">Sweet flag</name>
    <dbReference type="NCBI Taxonomy" id="4465"/>
    <lineage>
        <taxon>Eukaryota</taxon>
        <taxon>Viridiplantae</taxon>
        <taxon>Streptophyta</taxon>
        <taxon>Embryophyta</taxon>
        <taxon>Tracheophyta</taxon>
        <taxon>Spermatophyta</taxon>
        <taxon>Magnoliopsida</taxon>
        <taxon>Liliopsida</taxon>
        <taxon>Acoraceae</taxon>
        <taxon>Acorus</taxon>
    </lineage>
</organism>
<comment type="caution">
    <text evidence="2">The sequence shown here is derived from an EMBL/GenBank/DDBJ whole genome shotgun (WGS) entry which is preliminary data.</text>
</comment>
<reference evidence="2" key="1">
    <citation type="journal article" date="2023" name="Nat. Commun.">
        <title>Diploid and tetraploid genomes of Acorus and the evolution of monocots.</title>
        <authorList>
            <person name="Ma L."/>
            <person name="Liu K.W."/>
            <person name="Li Z."/>
            <person name="Hsiao Y.Y."/>
            <person name="Qi Y."/>
            <person name="Fu T."/>
            <person name="Tang G.D."/>
            <person name="Zhang D."/>
            <person name="Sun W.H."/>
            <person name="Liu D.K."/>
            <person name="Li Y."/>
            <person name="Chen G.Z."/>
            <person name="Liu X.D."/>
            <person name="Liao X.Y."/>
            <person name="Jiang Y.T."/>
            <person name="Yu X."/>
            <person name="Hao Y."/>
            <person name="Huang J."/>
            <person name="Zhao X.W."/>
            <person name="Ke S."/>
            <person name="Chen Y.Y."/>
            <person name="Wu W.L."/>
            <person name="Hsu J.L."/>
            <person name="Lin Y.F."/>
            <person name="Huang M.D."/>
            <person name="Li C.Y."/>
            <person name="Huang L."/>
            <person name="Wang Z.W."/>
            <person name="Zhao X."/>
            <person name="Zhong W.Y."/>
            <person name="Peng D.H."/>
            <person name="Ahmad S."/>
            <person name="Lan S."/>
            <person name="Zhang J.S."/>
            <person name="Tsai W.C."/>
            <person name="Van de Peer Y."/>
            <person name="Liu Z.J."/>
        </authorList>
    </citation>
    <scope>NUCLEOTIDE SEQUENCE</scope>
    <source>
        <strain evidence="2">CP</strain>
    </source>
</reference>
<name>A0AAV9EH97_ACOCL</name>
<dbReference type="PANTHER" id="PTHR33789:SF16">
    <property type="entry name" value="OS01G0724700 PROTEIN"/>
    <property type="match status" value="1"/>
</dbReference>
<gene>
    <name evidence="2" type="ORF">QJS10_CPA07g00891</name>
</gene>
<protein>
    <submittedName>
        <fullName evidence="2">Uncharacterized protein</fullName>
    </submittedName>
</protein>
<evidence type="ECO:0000256" key="1">
    <source>
        <dbReference type="SAM" id="MobiDB-lite"/>
    </source>
</evidence>
<accession>A0AAV9EH97</accession>
<feature type="compositionally biased region" description="Basic and acidic residues" evidence="1">
    <location>
        <begin position="9"/>
        <end position="21"/>
    </location>
</feature>
<keyword evidence="3" id="KW-1185">Reference proteome</keyword>
<reference evidence="2" key="2">
    <citation type="submission" date="2023-06" db="EMBL/GenBank/DDBJ databases">
        <authorList>
            <person name="Ma L."/>
            <person name="Liu K.-W."/>
            <person name="Li Z."/>
            <person name="Hsiao Y.-Y."/>
            <person name="Qi Y."/>
            <person name="Fu T."/>
            <person name="Tang G."/>
            <person name="Zhang D."/>
            <person name="Sun W.-H."/>
            <person name="Liu D.-K."/>
            <person name="Li Y."/>
            <person name="Chen G.-Z."/>
            <person name="Liu X.-D."/>
            <person name="Liao X.-Y."/>
            <person name="Jiang Y.-T."/>
            <person name="Yu X."/>
            <person name="Hao Y."/>
            <person name="Huang J."/>
            <person name="Zhao X.-W."/>
            <person name="Ke S."/>
            <person name="Chen Y.-Y."/>
            <person name="Wu W.-L."/>
            <person name="Hsu J.-L."/>
            <person name="Lin Y.-F."/>
            <person name="Huang M.-D."/>
            <person name="Li C.-Y."/>
            <person name="Huang L."/>
            <person name="Wang Z.-W."/>
            <person name="Zhao X."/>
            <person name="Zhong W.-Y."/>
            <person name="Peng D.-H."/>
            <person name="Ahmad S."/>
            <person name="Lan S."/>
            <person name="Zhang J.-S."/>
            <person name="Tsai W.-C."/>
            <person name="Van De Peer Y."/>
            <person name="Liu Z.-J."/>
        </authorList>
    </citation>
    <scope>NUCLEOTIDE SEQUENCE</scope>
    <source>
        <strain evidence="2">CP</strain>
        <tissue evidence="2">Leaves</tissue>
    </source>
</reference>
<evidence type="ECO:0000313" key="2">
    <source>
        <dbReference type="EMBL" id="KAK1312895.1"/>
    </source>
</evidence>
<dbReference type="EMBL" id="JAUJYO010000007">
    <property type="protein sequence ID" value="KAK1312895.1"/>
    <property type="molecule type" value="Genomic_DNA"/>
</dbReference>
<dbReference type="PANTHER" id="PTHR33789">
    <property type="entry name" value="LACHRYMATORY-FACTOR SYNTHASE"/>
    <property type="match status" value="1"/>
</dbReference>
<dbReference type="Gene3D" id="3.30.530.20">
    <property type="match status" value="1"/>
</dbReference>